<sequence length="63" mass="7050">MSGIMLTLSGVISLPLNRLKKWQEQRDQVSPEEEPINDQDAKTASPSDSGVSELFKTEEFVQN</sequence>
<dbReference type="EMBL" id="KQ422367">
    <property type="protein sequence ID" value="KOF74994.1"/>
    <property type="molecule type" value="Genomic_DNA"/>
</dbReference>
<feature type="region of interest" description="Disordered" evidence="1">
    <location>
        <begin position="23"/>
        <end position="63"/>
    </location>
</feature>
<protein>
    <submittedName>
        <fullName evidence="2">Uncharacterized protein</fullName>
    </submittedName>
</protein>
<accession>A0A0L8GDQ6</accession>
<dbReference type="OrthoDB" id="6509908at2759"/>
<proteinExistence type="predicted"/>
<evidence type="ECO:0000256" key="1">
    <source>
        <dbReference type="SAM" id="MobiDB-lite"/>
    </source>
</evidence>
<evidence type="ECO:0000313" key="2">
    <source>
        <dbReference type="EMBL" id="KOF74994.1"/>
    </source>
</evidence>
<reference evidence="2" key="1">
    <citation type="submission" date="2015-07" db="EMBL/GenBank/DDBJ databases">
        <title>MeaNS - Measles Nucleotide Surveillance Program.</title>
        <authorList>
            <person name="Tran T."/>
            <person name="Druce J."/>
        </authorList>
    </citation>
    <scope>NUCLEOTIDE SEQUENCE</scope>
    <source>
        <strain evidence="2">UCB-OBI-ISO-001</strain>
        <tissue evidence="2">Gonad</tissue>
    </source>
</reference>
<dbReference type="AlphaFoldDB" id="A0A0L8GDQ6"/>
<name>A0A0L8GDQ6_OCTBM</name>
<gene>
    <name evidence="2" type="ORF">OCBIM_22035400mg</name>
</gene>
<organism evidence="2">
    <name type="scientific">Octopus bimaculoides</name>
    <name type="common">California two-spotted octopus</name>
    <dbReference type="NCBI Taxonomy" id="37653"/>
    <lineage>
        <taxon>Eukaryota</taxon>
        <taxon>Metazoa</taxon>
        <taxon>Spiralia</taxon>
        <taxon>Lophotrochozoa</taxon>
        <taxon>Mollusca</taxon>
        <taxon>Cephalopoda</taxon>
        <taxon>Coleoidea</taxon>
        <taxon>Octopodiformes</taxon>
        <taxon>Octopoda</taxon>
        <taxon>Incirrata</taxon>
        <taxon>Octopodidae</taxon>
        <taxon>Octopus</taxon>
    </lineage>
</organism>